<dbReference type="GO" id="GO:0005737">
    <property type="term" value="C:cytoplasm"/>
    <property type="evidence" value="ECO:0007669"/>
    <property type="project" value="UniProtKB-SubCell"/>
</dbReference>
<keyword evidence="18" id="KW-1185">Reference proteome</keyword>
<dbReference type="InterPro" id="IPR038476">
    <property type="entry name" value="UvrC_RNase_H_dom_sf"/>
</dbReference>
<dbReference type="PROSITE" id="PS50893">
    <property type="entry name" value="ABC_TRANSPORTER_2"/>
    <property type="match status" value="1"/>
</dbReference>
<evidence type="ECO:0000256" key="2">
    <source>
        <dbReference type="ARBA" id="ARBA00022490"/>
    </source>
</evidence>
<dbReference type="Gene3D" id="3.40.50.300">
    <property type="entry name" value="P-loop containing nucleotide triphosphate hydrolases"/>
    <property type="match status" value="2"/>
</dbReference>
<dbReference type="InterPro" id="IPR017871">
    <property type="entry name" value="ABC_transporter-like_CS"/>
</dbReference>
<feature type="domain" description="UvrC family homology region profile" evidence="15">
    <location>
        <begin position="1129"/>
        <end position="1309"/>
    </location>
</feature>
<evidence type="ECO:0000256" key="5">
    <source>
        <dbReference type="ARBA" id="ARBA00022741"/>
    </source>
</evidence>
<evidence type="ECO:0000259" key="15">
    <source>
        <dbReference type="PROSITE" id="PS50165"/>
    </source>
</evidence>
<keyword evidence="6" id="KW-0227">DNA damage</keyword>
<dbReference type="NCBIfam" id="TIGR00194">
    <property type="entry name" value="uvrC"/>
    <property type="match status" value="1"/>
</dbReference>
<dbReference type="PANTHER" id="PTHR43152">
    <property type="entry name" value="UVRABC SYSTEM PROTEIN A"/>
    <property type="match status" value="1"/>
</dbReference>
<evidence type="ECO:0000259" key="14">
    <source>
        <dbReference type="PROSITE" id="PS50151"/>
    </source>
</evidence>
<dbReference type="EMBL" id="CASHTH010003282">
    <property type="protein sequence ID" value="CAI8042707.1"/>
    <property type="molecule type" value="Genomic_DNA"/>
</dbReference>
<dbReference type="InterPro" id="IPR003439">
    <property type="entry name" value="ABC_transporter-like_ATP-bd"/>
</dbReference>
<keyword evidence="10" id="KW-0067">ATP-binding</keyword>
<dbReference type="Gene3D" id="1.10.8.280">
    <property type="entry name" value="ABC transporter ATPase domain-like"/>
    <property type="match status" value="1"/>
</dbReference>
<keyword evidence="8" id="KW-0863">Zinc-finger</keyword>
<organism evidence="17 18">
    <name type="scientific">Geodia barretti</name>
    <name type="common">Barrett's horny sponge</name>
    <dbReference type="NCBI Taxonomy" id="519541"/>
    <lineage>
        <taxon>Eukaryota</taxon>
        <taxon>Metazoa</taxon>
        <taxon>Porifera</taxon>
        <taxon>Demospongiae</taxon>
        <taxon>Heteroscleromorpha</taxon>
        <taxon>Tetractinellida</taxon>
        <taxon>Astrophorina</taxon>
        <taxon>Geodiidae</taxon>
        <taxon>Geodia</taxon>
    </lineage>
</organism>
<dbReference type="PROSITE" id="PS50165">
    <property type="entry name" value="UVRC"/>
    <property type="match status" value="1"/>
</dbReference>
<dbReference type="NCBIfam" id="NF001503">
    <property type="entry name" value="PRK00349.1"/>
    <property type="match status" value="1"/>
</dbReference>
<protein>
    <submittedName>
        <fullName evidence="17">UvrABC system protein A</fullName>
    </submittedName>
</protein>
<evidence type="ECO:0000256" key="12">
    <source>
        <dbReference type="ARBA" id="ARBA00023125"/>
    </source>
</evidence>
<evidence type="ECO:0000313" key="18">
    <source>
        <dbReference type="Proteomes" id="UP001174909"/>
    </source>
</evidence>
<gene>
    <name evidence="17" type="ORF">GBAR_LOCUS23680</name>
</gene>
<evidence type="ECO:0000256" key="10">
    <source>
        <dbReference type="ARBA" id="ARBA00022840"/>
    </source>
</evidence>
<dbReference type="InterPro" id="IPR001162">
    <property type="entry name" value="UvrC_RNase_H_dom"/>
</dbReference>
<dbReference type="Gene3D" id="1.20.1580.10">
    <property type="entry name" value="ABC transporter ATPase like domain"/>
    <property type="match status" value="2"/>
</dbReference>
<evidence type="ECO:0000259" key="16">
    <source>
        <dbReference type="PROSITE" id="PS50893"/>
    </source>
</evidence>
<dbReference type="PANTHER" id="PTHR43152:SF3">
    <property type="entry name" value="UVRABC SYSTEM PROTEIN A"/>
    <property type="match status" value="1"/>
</dbReference>
<keyword evidence="9" id="KW-0862">Zinc</keyword>
<evidence type="ECO:0000256" key="3">
    <source>
        <dbReference type="ARBA" id="ARBA00022723"/>
    </source>
</evidence>
<dbReference type="GO" id="GO:0009381">
    <property type="term" value="F:excinuclease ABC activity"/>
    <property type="evidence" value="ECO:0007669"/>
    <property type="project" value="InterPro"/>
</dbReference>
<sequence length="1500" mass="166979">MKNIDVDIPKNRLVVISGLSGSGKSTLAFDTLYAEGQRRYVESLSAYARQFLEMMDKPDVDSIDGLSPAISIQQKTTSKNPRSTVGTVTEIYDYMRLLYARVGIPHCIRCGGVISSQSVEAICDTVLKEFQGRQVLVLAPVVQHKKGTYDWLFESIKKDGYSRIRVDGSIVPLDGEMPPLDKQKWHNVEIVVDRLTAEKSERSRLFESVGTALRAAKGYVMISAEADDRIFSQNNACPKCKISIGTLEPRSFSFNSPFGMCKGCNGLGHSRVFHRDLLIPDDSKSILEGAIVPWDYLVDSFGSALRRTLKAAGIKMNMPIRKMAAKQLNLLLHGSDARRGLPGTYMGIFDCLYRLHASSYYGMGRDRLDRLMMDIPCDTCNGKKLNAEARAVTVGGMGIMDVCDLPVDQCYDFFATINLSDTEQYIARDVLKEIRGRLEFLRNVGLDYLTLGRSSSSLSGGESQRIRLATQIGSNLTGVLYVLDEPTVGLHQRDNARLIRTLAKLRDLGNTIIVVEHDEEVIRSSDWIIDLGPRAGVNGGRIVFEGTVQKMLGSDSSITGRYLNGKEVITLKERTRRQNGSILVEGAAVNNLKSIDVEFPLGLFIVVTGVSGSGKSSLVNEILLKSLEYKLHDKRRIPGKHDRILGIGNIDRVIAIDQSPIGRTPRSNPATYIGVFTPIRQIFAKTGRAKEMGYTISQFSFNVDAGRCFECEGNGLKRIEMQFLSDVYVQCDRCHGKRYNSETLTVLYKGKNVSDVLDMTVDEAIKFFENVPSIRKKMQTIYDVGLGYIKLGQSSTTLSGGEAQRVKLAAELSKTDTGRTMYILDEPTTGLHFADVQKLLEVINRLVNLGNTAVVIEHNMDVIGNSDWVIDLGPEGGLEGGRGPVILCQEPELQNAKARPEDCRHRVCPDRQRGRGVHARIQYDKAVPADVQHRAEGSAALHILAGYGEKYPRLLVTRRTRSGKFLGEGRVYGPFTQGSSKLLTIGALRKAFKIRICKTLPKKACLEYHLGNCEAPCQFGEAQERYGQHVRNLESVLKGKQGMRDFVERMRREMDEAAASQQYERAMEIRDTLQRLGSLQTEQKMEYVTGAPDEDYFGITVEDHTALIMTLRQKHGVIRDTDRFSFDMVADNTFGNFLFQYYTTHKTPRNILVSELPENRETLEGLLSRNAGSDVSIIMPKGGKKRQMISLIMKNIALIQHQGAQPGLTELEEALRLGHPPRIIECFDVSNHGTDYAVGAMSRFDDGVPDRSGYRRFKIGTVRGQDDFAMISEIVTRRYARLLKEESAMPDLVLVDGGTGQLGAALKSLKGIGVEVPCASLAKRDEEVFMPGRGGPIRMPRDNPGLKILQYARDEAHRFGVAYNRKLRKLSYKELQRKIRKKHEKLANRQTNWERHASKRIADGAGTVAMEDLNLVNMTARAKGKGSTAKTGLNREMAYSRPGTFQRQIRGACENTGVTVIMVDPKGTSITCHSLVKGHLKYRSAYDQAAIEFSARSGLR</sequence>
<dbReference type="Pfam" id="PF17760">
    <property type="entry name" value="UvrA_inter"/>
    <property type="match status" value="1"/>
</dbReference>
<evidence type="ECO:0000256" key="1">
    <source>
        <dbReference type="ARBA" id="ARBA00004496"/>
    </source>
</evidence>
<dbReference type="InterPro" id="IPR041102">
    <property type="entry name" value="UvrA_inter"/>
</dbReference>
<feature type="domain" description="UVR" evidence="14">
    <location>
        <begin position="1044"/>
        <end position="1079"/>
    </location>
</feature>
<dbReference type="InterPro" id="IPR036876">
    <property type="entry name" value="UVR_dom_sf"/>
</dbReference>
<dbReference type="GO" id="GO:0016887">
    <property type="term" value="F:ATP hydrolysis activity"/>
    <property type="evidence" value="ECO:0007669"/>
    <property type="project" value="InterPro"/>
</dbReference>
<dbReference type="InterPro" id="IPR004602">
    <property type="entry name" value="UvrA"/>
</dbReference>
<keyword evidence="3" id="KW-0479">Metal-binding</keyword>
<dbReference type="GO" id="GO:0003677">
    <property type="term" value="F:DNA binding"/>
    <property type="evidence" value="ECO:0007669"/>
    <property type="project" value="UniProtKB-KW"/>
</dbReference>
<dbReference type="InterPro" id="IPR013815">
    <property type="entry name" value="ATP_grasp_subdomain_1"/>
</dbReference>
<keyword evidence="12" id="KW-0238">DNA-binding</keyword>
<evidence type="ECO:0000256" key="7">
    <source>
        <dbReference type="ARBA" id="ARBA00022769"/>
    </source>
</evidence>
<comment type="caution">
    <text evidence="17">The sequence shown here is derived from an EMBL/GenBank/DDBJ whole genome shotgun (WGS) entry which is preliminary data.</text>
</comment>
<dbReference type="Pfam" id="PF22920">
    <property type="entry name" value="UvrC_RNaseH"/>
    <property type="match status" value="1"/>
</dbReference>
<dbReference type="InterPro" id="IPR027417">
    <property type="entry name" value="P-loop_NTPase"/>
</dbReference>
<dbReference type="GO" id="GO:0008270">
    <property type="term" value="F:zinc ion binding"/>
    <property type="evidence" value="ECO:0007669"/>
    <property type="project" value="UniProtKB-KW"/>
</dbReference>
<keyword evidence="5" id="KW-0547">Nucleotide-binding</keyword>
<dbReference type="Pfam" id="PF17755">
    <property type="entry name" value="UvrA_DNA-bind"/>
    <property type="match status" value="1"/>
</dbReference>
<dbReference type="Gene3D" id="3.30.420.340">
    <property type="entry name" value="UvrC, RNAse H endonuclease domain"/>
    <property type="match status" value="1"/>
</dbReference>
<dbReference type="SUPFAM" id="SSF52540">
    <property type="entry name" value="P-loop containing nucleoside triphosphate hydrolases"/>
    <property type="match status" value="2"/>
</dbReference>
<keyword evidence="11" id="KW-0267">Excision nuclease</keyword>
<keyword evidence="4" id="KW-0677">Repeat</keyword>
<reference evidence="17" key="1">
    <citation type="submission" date="2023-03" db="EMBL/GenBank/DDBJ databases">
        <authorList>
            <person name="Steffen K."/>
            <person name="Cardenas P."/>
        </authorList>
    </citation>
    <scope>NUCLEOTIDE SEQUENCE</scope>
</reference>
<comment type="subcellular location">
    <subcellularLocation>
        <location evidence="1">Cytoplasm</location>
    </subcellularLocation>
</comment>
<dbReference type="InterPro" id="IPR001943">
    <property type="entry name" value="UVR_dom"/>
</dbReference>
<dbReference type="GO" id="GO:0005524">
    <property type="term" value="F:ATP binding"/>
    <property type="evidence" value="ECO:0007669"/>
    <property type="project" value="UniProtKB-KW"/>
</dbReference>
<dbReference type="PROSITE" id="PS00211">
    <property type="entry name" value="ABC_TRANSPORTER_1"/>
    <property type="match status" value="2"/>
</dbReference>
<evidence type="ECO:0000256" key="6">
    <source>
        <dbReference type="ARBA" id="ARBA00022763"/>
    </source>
</evidence>
<dbReference type="NCBIfam" id="TIGR00630">
    <property type="entry name" value="uvra"/>
    <property type="match status" value="1"/>
</dbReference>
<dbReference type="PROSITE" id="PS50151">
    <property type="entry name" value="UVR"/>
    <property type="match status" value="1"/>
</dbReference>
<dbReference type="CDD" id="cd03271">
    <property type="entry name" value="ABC_UvrA_II"/>
    <property type="match status" value="1"/>
</dbReference>
<dbReference type="Gene3D" id="3.30.1490.20">
    <property type="entry name" value="ATP-grasp fold, A domain"/>
    <property type="match status" value="1"/>
</dbReference>
<dbReference type="Proteomes" id="UP001174909">
    <property type="component" value="Unassembled WGS sequence"/>
</dbReference>
<evidence type="ECO:0000256" key="9">
    <source>
        <dbReference type="ARBA" id="ARBA00022833"/>
    </source>
</evidence>
<dbReference type="InterPro" id="IPR041552">
    <property type="entry name" value="UvrA_DNA-bd"/>
</dbReference>
<keyword evidence="2" id="KW-0963">Cytoplasm</keyword>
<evidence type="ECO:0000256" key="11">
    <source>
        <dbReference type="ARBA" id="ARBA00022881"/>
    </source>
</evidence>
<feature type="domain" description="ABC transporter" evidence="16">
    <location>
        <begin position="569"/>
        <end position="899"/>
    </location>
</feature>
<evidence type="ECO:0000313" key="17">
    <source>
        <dbReference type="EMBL" id="CAI8042707.1"/>
    </source>
</evidence>
<dbReference type="SUPFAM" id="SSF46600">
    <property type="entry name" value="C-terminal UvrC-binding domain of UvrB"/>
    <property type="match status" value="1"/>
</dbReference>
<dbReference type="Pfam" id="PF08459">
    <property type="entry name" value="UvrC_RNaseH_dom"/>
    <property type="match status" value="1"/>
</dbReference>
<keyword evidence="7" id="KW-0228">DNA excision</keyword>
<accession>A0AA35T7L8</accession>
<dbReference type="InterPro" id="IPR004791">
    <property type="entry name" value="UvrC"/>
</dbReference>
<dbReference type="Gene3D" id="4.10.860.10">
    <property type="entry name" value="UVR domain"/>
    <property type="match status" value="1"/>
</dbReference>
<keyword evidence="13" id="KW-0234">DNA repair</keyword>
<evidence type="ECO:0000256" key="13">
    <source>
        <dbReference type="ARBA" id="ARBA00023204"/>
    </source>
</evidence>
<evidence type="ECO:0000256" key="8">
    <source>
        <dbReference type="ARBA" id="ARBA00022771"/>
    </source>
</evidence>
<dbReference type="GO" id="GO:0006289">
    <property type="term" value="P:nucleotide-excision repair"/>
    <property type="evidence" value="ECO:0007669"/>
    <property type="project" value="InterPro"/>
</dbReference>
<name>A0AA35T7L8_GEOBA</name>
<dbReference type="Pfam" id="PF02151">
    <property type="entry name" value="UVR"/>
    <property type="match status" value="1"/>
</dbReference>
<evidence type="ECO:0000256" key="4">
    <source>
        <dbReference type="ARBA" id="ARBA00022737"/>
    </source>
</evidence>
<dbReference type="GO" id="GO:0009380">
    <property type="term" value="C:excinuclease repair complex"/>
    <property type="evidence" value="ECO:0007669"/>
    <property type="project" value="InterPro"/>
</dbReference>
<proteinExistence type="predicted"/>